<accession>A0A918RTA4</accession>
<dbReference type="GO" id="GO:0016812">
    <property type="term" value="F:hydrolase activity, acting on carbon-nitrogen (but not peptide) bonds, in cyclic amides"/>
    <property type="evidence" value="ECO:0007669"/>
    <property type="project" value="TreeGrafter"/>
</dbReference>
<evidence type="ECO:0000313" key="2">
    <source>
        <dbReference type="Proteomes" id="UP000614811"/>
    </source>
</evidence>
<evidence type="ECO:0008006" key="3">
    <source>
        <dbReference type="Google" id="ProtNLM"/>
    </source>
</evidence>
<dbReference type="InterPro" id="IPR011059">
    <property type="entry name" value="Metal-dep_hydrolase_composite"/>
</dbReference>
<reference evidence="1" key="2">
    <citation type="submission" date="2020-09" db="EMBL/GenBank/DDBJ databases">
        <authorList>
            <person name="Sun Q."/>
            <person name="Kim S."/>
        </authorList>
    </citation>
    <scope>NUCLEOTIDE SEQUENCE</scope>
    <source>
        <strain evidence="1">KCTC 12711</strain>
    </source>
</reference>
<sequence>MKFDTLIQNARVFNNGEPPVTEDIGIKDGRIVARGHRLPVDLATDVIDATGLWAMPGLFDIHTHYDLELEVAPGLPESTRHGTTTVVISNCSLGLAFGSQRKDSYDPIVDCYARVENMPKSVLKACADRVDWSTSADYLTHLEGLNLGPNVVTMIPHSMLRIEAMGFAASVERDPTQAELDTMSQLLRDGLTQGFAGFSTDALPFHYLANQPNCHKTIPTQFAKYGEIKRLTQEVRNAGAVWQATPPKDRPLEVFKTFLLSSGRLHGKPLKTTVVAALDVASNRNIIKLTRLLTKLINSRFFRGDFYMQALGAPFKTWSDGAVTPLAEEIPELRALNETDLEDVAARQKILRDPDYIKQFRAMWLKGKTGFNLARLKRWLRLEDYAFDRDFRNMTVDVCPLATWQGQTFQALFERVLEIKRGVEPRALTAEEQSLVEQDFYWVSDEADFMLQVLRSFDTKISWYTITANRDMKTVRRLLMDPTLLPGFNDSGAHLTNMAFYDVNLRSLKLAAEGGEQDVSYMVKRLTKDAADVFNVERGTIYTGDIADLILVDPKQLVDYDGEANVVRVFRDEFQHPQLVNRSDEVVPYVFIRGHTAWRGTEFAPELGHIQLGQLLRARHSNSELSTDATQVKAA</sequence>
<dbReference type="SUPFAM" id="SSF51338">
    <property type="entry name" value="Composite domain of metallo-dependent hydrolases"/>
    <property type="match status" value="1"/>
</dbReference>
<dbReference type="PANTHER" id="PTHR11647">
    <property type="entry name" value="HYDRANTOINASE/DIHYDROPYRIMIDINASE FAMILY MEMBER"/>
    <property type="match status" value="1"/>
</dbReference>
<dbReference type="RefSeq" id="WP_189399778.1">
    <property type="nucleotide sequence ID" value="NZ_BMXA01000002.1"/>
</dbReference>
<dbReference type="PANTHER" id="PTHR11647:SF1">
    <property type="entry name" value="COLLAPSIN RESPONSE MEDIATOR PROTEIN"/>
    <property type="match status" value="1"/>
</dbReference>
<proteinExistence type="predicted"/>
<gene>
    <name evidence="1" type="ORF">GCM10008090_16750</name>
</gene>
<dbReference type="EMBL" id="BMXA01000002">
    <property type="protein sequence ID" value="GHA07570.1"/>
    <property type="molecule type" value="Genomic_DNA"/>
</dbReference>
<dbReference type="Gene3D" id="3.20.20.140">
    <property type="entry name" value="Metal-dependent hydrolases"/>
    <property type="match status" value="1"/>
</dbReference>
<dbReference type="InterPro" id="IPR032466">
    <property type="entry name" value="Metal_Hydrolase"/>
</dbReference>
<reference evidence="1" key="1">
    <citation type="journal article" date="2014" name="Int. J. Syst. Evol. Microbiol.">
        <title>Complete genome sequence of Corynebacterium casei LMG S-19264T (=DSM 44701T), isolated from a smear-ripened cheese.</title>
        <authorList>
            <consortium name="US DOE Joint Genome Institute (JGI-PGF)"/>
            <person name="Walter F."/>
            <person name="Albersmeier A."/>
            <person name="Kalinowski J."/>
            <person name="Ruckert C."/>
        </authorList>
    </citation>
    <scope>NUCLEOTIDE SEQUENCE</scope>
    <source>
        <strain evidence="1">KCTC 12711</strain>
    </source>
</reference>
<dbReference type="GO" id="GO:0005829">
    <property type="term" value="C:cytosol"/>
    <property type="evidence" value="ECO:0007669"/>
    <property type="project" value="TreeGrafter"/>
</dbReference>
<name>A0A918RTA4_9GAMM</name>
<dbReference type="SUPFAM" id="SSF51556">
    <property type="entry name" value="Metallo-dependent hydrolases"/>
    <property type="match status" value="1"/>
</dbReference>
<protein>
    <recommendedName>
        <fullName evidence="3">N-acyl-D-glutamate deacylase</fullName>
    </recommendedName>
</protein>
<organism evidence="1 2">
    <name type="scientific">Arenicella chitinivorans</name>
    <dbReference type="NCBI Taxonomy" id="1329800"/>
    <lineage>
        <taxon>Bacteria</taxon>
        <taxon>Pseudomonadati</taxon>
        <taxon>Pseudomonadota</taxon>
        <taxon>Gammaproteobacteria</taxon>
        <taxon>Arenicellales</taxon>
        <taxon>Arenicellaceae</taxon>
        <taxon>Arenicella</taxon>
    </lineage>
</organism>
<comment type="caution">
    <text evidence="1">The sequence shown here is derived from an EMBL/GenBank/DDBJ whole genome shotgun (WGS) entry which is preliminary data.</text>
</comment>
<dbReference type="Proteomes" id="UP000614811">
    <property type="component" value="Unassembled WGS sequence"/>
</dbReference>
<keyword evidence="2" id="KW-1185">Reference proteome</keyword>
<dbReference type="AlphaFoldDB" id="A0A918RTA4"/>
<dbReference type="InterPro" id="IPR050378">
    <property type="entry name" value="Metallo-dep_Hydrolases_sf"/>
</dbReference>
<evidence type="ECO:0000313" key="1">
    <source>
        <dbReference type="EMBL" id="GHA07570.1"/>
    </source>
</evidence>